<dbReference type="AlphaFoldDB" id="A0A5B8SV96"/>
<keyword evidence="1" id="KW-0812">Transmembrane</keyword>
<dbReference type="OrthoDB" id="6168431at2"/>
<keyword evidence="1" id="KW-0472">Membrane</keyword>
<sequence>MSTMATMPLPVARSPKKLQSQMLHNNRFLGLHQAWLGAFLSPFVLGTVALFNEDWQWWWILPTFLLCWGFIEVLFLRRRLAIRRLAVMESRAEVIRLAWKHGVSLREIRVVDDEA</sequence>
<dbReference type="Proteomes" id="UP000321272">
    <property type="component" value="Chromosome"/>
</dbReference>
<evidence type="ECO:0000313" key="2">
    <source>
        <dbReference type="EMBL" id="QEA40047.1"/>
    </source>
</evidence>
<reference evidence="2 3" key="1">
    <citation type="submission" date="2019-06" db="EMBL/GenBank/DDBJ databases">
        <title>Genome analyses of bacteria isolated from kimchi.</title>
        <authorList>
            <person name="Lee S."/>
            <person name="Ahn S."/>
            <person name="Roh S."/>
        </authorList>
    </citation>
    <scope>NUCLEOTIDE SEQUENCE [LARGE SCALE GENOMIC DNA]</scope>
    <source>
        <strain evidence="2 3">CBA4606</strain>
    </source>
</reference>
<proteinExistence type="predicted"/>
<organism evidence="2 3">
    <name type="scientific">Pistricoccus aurantiacus</name>
    <dbReference type="NCBI Taxonomy" id="1883414"/>
    <lineage>
        <taxon>Bacteria</taxon>
        <taxon>Pseudomonadati</taxon>
        <taxon>Pseudomonadota</taxon>
        <taxon>Gammaproteobacteria</taxon>
        <taxon>Oceanospirillales</taxon>
        <taxon>Halomonadaceae</taxon>
        <taxon>Pistricoccus</taxon>
    </lineage>
</organism>
<evidence type="ECO:0000256" key="1">
    <source>
        <dbReference type="SAM" id="Phobius"/>
    </source>
</evidence>
<protein>
    <submittedName>
        <fullName evidence="2">Uncharacterized protein</fullName>
    </submittedName>
</protein>
<dbReference type="RefSeq" id="WP_147185122.1">
    <property type="nucleotide sequence ID" value="NZ_CP042382.1"/>
</dbReference>
<keyword evidence="3" id="KW-1185">Reference proteome</keyword>
<dbReference type="KEGG" id="paur:FGL86_13815"/>
<keyword evidence="1" id="KW-1133">Transmembrane helix</keyword>
<evidence type="ECO:0000313" key="3">
    <source>
        <dbReference type="Proteomes" id="UP000321272"/>
    </source>
</evidence>
<dbReference type="EMBL" id="CP042382">
    <property type="protein sequence ID" value="QEA40047.1"/>
    <property type="molecule type" value="Genomic_DNA"/>
</dbReference>
<gene>
    <name evidence="2" type="ORF">FGL86_13815</name>
</gene>
<feature type="transmembrane region" description="Helical" evidence="1">
    <location>
        <begin position="56"/>
        <end position="76"/>
    </location>
</feature>
<accession>A0A5B8SV96</accession>
<name>A0A5B8SV96_9GAMM</name>